<evidence type="ECO:0000313" key="2">
    <source>
        <dbReference type="Proteomes" id="UP000828390"/>
    </source>
</evidence>
<dbReference type="AlphaFoldDB" id="A0A9D3YB68"/>
<dbReference type="EMBL" id="JAIWYP010000016">
    <property type="protein sequence ID" value="KAH3695606.1"/>
    <property type="molecule type" value="Genomic_DNA"/>
</dbReference>
<reference evidence="1" key="2">
    <citation type="submission" date="2020-11" db="EMBL/GenBank/DDBJ databases">
        <authorList>
            <person name="McCartney M.A."/>
            <person name="Auch B."/>
            <person name="Kono T."/>
            <person name="Mallez S."/>
            <person name="Becker A."/>
            <person name="Gohl D.M."/>
            <person name="Silverstein K.A.T."/>
            <person name="Koren S."/>
            <person name="Bechman K.B."/>
            <person name="Herman A."/>
            <person name="Abrahante J.E."/>
            <person name="Garbe J."/>
        </authorList>
    </citation>
    <scope>NUCLEOTIDE SEQUENCE</scope>
    <source>
        <strain evidence="1">Duluth1</strain>
        <tissue evidence="1">Whole animal</tissue>
    </source>
</reference>
<name>A0A9D3YB68_DREPO</name>
<proteinExistence type="predicted"/>
<gene>
    <name evidence="1" type="ORF">DPMN_083063</name>
</gene>
<dbReference type="Proteomes" id="UP000828390">
    <property type="component" value="Unassembled WGS sequence"/>
</dbReference>
<reference evidence="1" key="1">
    <citation type="journal article" date="2019" name="bioRxiv">
        <title>The Genome of the Zebra Mussel, Dreissena polymorpha: A Resource for Invasive Species Research.</title>
        <authorList>
            <person name="McCartney M.A."/>
            <person name="Auch B."/>
            <person name="Kono T."/>
            <person name="Mallez S."/>
            <person name="Zhang Y."/>
            <person name="Obille A."/>
            <person name="Becker A."/>
            <person name="Abrahante J.E."/>
            <person name="Garbe J."/>
            <person name="Badalamenti J.P."/>
            <person name="Herman A."/>
            <person name="Mangelson H."/>
            <person name="Liachko I."/>
            <person name="Sullivan S."/>
            <person name="Sone E.D."/>
            <person name="Koren S."/>
            <person name="Silverstein K.A.T."/>
            <person name="Beckman K.B."/>
            <person name="Gohl D.M."/>
        </authorList>
    </citation>
    <scope>NUCLEOTIDE SEQUENCE</scope>
    <source>
        <strain evidence="1">Duluth1</strain>
        <tissue evidence="1">Whole animal</tissue>
    </source>
</reference>
<evidence type="ECO:0000313" key="1">
    <source>
        <dbReference type="EMBL" id="KAH3695606.1"/>
    </source>
</evidence>
<keyword evidence="2" id="KW-1185">Reference proteome</keyword>
<protein>
    <submittedName>
        <fullName evidence="1">Uncharacterized protein</fullName>
    </submittedName>
</protein>
<organism evidence="1 2">
    <name type="scientific">Dreissena polymorpha</name>
    <name type="common">Zebra mussel</name>
    <name type="synonym">Mytilus polymorpha</name>
    <dbReference type="NCBI Taxonomy" id="45954"/>
    <lineage>
        <taxon>Eukaryota</taxon>
        <taxon>Metazoa</taxon>
        <taxon>Spiralia</taxon>
        <taxon>Lophotrochozoa</taxon>
        <taxon>Mollusca</taxon>
        <taxon>Bivalvia</taxon>
        <taxon>Autobranchia</taxon>
        <taxon>Heteroconchia</taxon>
        <taxon>Euheterodonta</taxon>
        <taxon>Imparidentia</taxon>
        <taxon>Neoheterodontei</taxon>
        <taxon>Myida</taxon>
        <taxon>Dreissenoidea</taxon>
        <taxon>Dreissenidae</taxon>
        <taxon>Dreissena</taxon>
    </lineage>
</organism>
<sequence length="62" mass="6867">MSMSCAVGILQGDNITTVTLFTPQIRPLLQDDLHIDLNNNSSIQEKLLEALPIAVGFTRRSR</sequence>
<accession>A0A9D3YB68</accession>
<comment type="caution">
    <text evidence="1">The sequence shown here is derived from an EMBL/GenBank/DDBJ whole genome shotgun (WGS) entry which is preliminary data.</text>
</comment>